<feature type="transmembrane region" description="Helical" evidence="7">
    <location>
        <begin position="573"/>
        <end position="597"/>
    </location>
</feature>
<evidence type="ECO:0000259" key="8">
    <source>
        <dbReference type="PROSITE" id="PS50002"/>
    </source>
</evidence>
<dbReference type="AlphaFoldDB" id="A0AA88YQF7"/>
<dbReference type="InterPro" id="IPR051856">
    <property type="entry name" value="CSR-E3_Ligase_Protein"/>
</dbReference>
<comment type="caution">
    <text evidence="9">The sequence shown here is derived from an EMBL/GenBank/DDBJ whole genome shotgun (WGS) entry which is preliminary data.</text>
</comment>
<dbReference type="Pfam" id="PF07782">
    <property type="entry name" value="DC_STAMP"/>
    <property type="match status" value="1"/>
</dbReference>
<keyword evidence="3 7" id="KW-0812">Transmembrane</keyword>
<proteinExistence type="predicted"/>
<accession>A0AA88YQF7</accession>
<evidence type="ECO:0000313" key="10">
    <source>
        <dbReference type="Proteomes" id="UP001186944"/>
    </source>
</evidence>
<dbReference type="PANTHER" id="PTHR21041:SF9">
    <property type="entry name" value="DENDRITIC CELL-SPECIFIC TRANSMEMBRANE PROTEIN-LIKE DOMAIN-CONTAINING PROTEIN"/>
    <property type="match status" value="1"/>
</dbReference>
<dbReference type="InterPro" id="IPR012858">
    <property type="entry name" value="DC_STAMP-like"/>
</dbReference>
<feature type="domain" description="SH3" evidence="8">
    <location>
        <begin position="1"/>
        <end position="58"/>
    </location>
</feature>
<dbReference type="Gene3D" id="1.20.120.20">
    <property type="entry name" value="Apolipoprotein"/>
    <property type="match status" value="1"/>
</dbReference>
<dbReference type="InterPro" id="IPR058842">
    <property type="entry name" value="DCST1_C"/>
</dbReference>
<dbReference type="Pfam" id="PF26037">
    <property type="entry name" value="zf-RING_DCST1_C"/>
    <property type="match status" value="1"/>
</dbReference>
<evidence type="ECO:0000256" key="3">
    <source>
        <dbReference type="ARBA" id="ARBA00022692"/>
    </source>
</evidence>
<dbReference type="Gene3D" id="2.30.30.40">
    <property type="entry name" value="SH3 Domains"/>
    <property type="match status" value="1"/>
</dbReference>
<feature type="transmembrane region" description="Helical" evidence="7">
    <location>
        <begin position="145"/>
        <end position="167"/>
    </location>
</feature>
<keyword evidence="4 7" id="KW-1133">Transmembrane helix</keyword>
<name>A0AA88YQF7_PINIB</name>
<organism evidence="9 10">
    <name type="scientific">Pinctada imbricata</name>
    <name type="common">Atlantic pearl-oyster</name>
    <name type="synonym">Pinctada martensii</name>
    <dbReference type="NCBI Taxonomy" id="66713"/>
    <lineage>
        <taxon>Eukaryota</taxon>
        <taxon>Metazoa</taxon>
        <taxon>Spiralia</taxon>
        <taxon>Lophotrochozoa</taxon>
        <taxon>Mollusca</taxon>
        <taxon>Bivalvia</taxon>
        <taxon>Autobranchia</taxon>
        <taxon>Pteriomorphia</taxon>
        <taxon>Pterioida</taxon>
        <taxon>Pterioidea</taxon>
        <taxon>Pteriidae</taxon>
        <taxon>Pinctada</taxon>
    </lineage>
</organism>
<gene>
    <name evidence="9" type="ORF">FSP39_008593</name>
</gene>
<evidence type="ECO:0000256" key="5">
    <source>
        <dbReference type="ARBA" id="ARBA00023136"/>
    </source>
</evidence>
<feature type="transmembrane region" description="Helical" evidence="7">
    <location>
        <begin position="213"/>
        <end position="231"/>
    </location>
</feature>
<dbReference type="Proteomes" id="UP001186944">
    <property type="component" value="Unassembled WGS sequence"/>
</dbReference>
<dbReference type="InterPro" id="IPR036028">
    <property type="entry name" value="SH3-like_dom_sf"/>
</dbReference>
<dbReference type="InterPro" id="IPR001452">
    <property type="entry name" value="SH3_domain"/>
</dbReference>
<evidence type="ECO:0000256" key="2">
    <source>
        <dbReference type="ARBA" id="ARBA00022443"/>
    </source>
</evidence>
<dbReference type="GO" id="GO:0016020">
    <property type="term" value="C:membrane"/>
    <property type="evidence" value="ECO:0007669"/>
    <property type="project" value="UniProtKB-SubCell"/>
</dbReference>
<dbReference type="SMART" id="SM00326">
    <property type="entry name" value="SH3"/>
    <property type="match status" value="1"/>
</dbReference>
<dbReference type="PROSITE" id="PS50002">
    <property type="entry name" value="SH3"/>
    <property type="match status" value="1"/>
</dbReference>
<dbReference type="SUPFAM" id="SSF50044">
    <property type="entry name" value="SH3-domain"/>
    <property type="match status" value="1"/>
</dbReference>
<reference evidence="9" key="1">
    <citation type="submission" date="2019-08" db="EMBL/GenBank/DDBJ databases">
        <title>The improved chromosome-level genome for the pearl oyster Pinctada fucata martensii using PacBio sequencing and Hi-C.</title>
        <authorList>
            <person name="Zheng Z."/>
        </authorList>
    </citation>
    <scope>NUCLEOTIDE SEQUENCE</scope>
    <source>
        <strain evidence="9">ZZ-2019</strain>
        <tissue evidence="9">Adductor muscle</tissue>
    </source>
</reference>
<evidence type="ECO:0000256" key="1">
    <source>
        <dbReference type="ARBA" id="ARBA00004141"/>
    </source>
</evidence>
<dbReference type="EMBL" id="VSWD01000005">
    <property type="protein sequence ID" value="KAK3102081.1"/>
    <property type="molecule type" value="Genomic_DNA"/>
</dbReference>
<feature type="transmembrane region" description="Helical" evidence="7">
    <location>
        <begin position="482"/>
        <end position="503"/>
    </location>
</feature>
<sequence>MFSVIEAYEPSKKGDLKLNIGDKVDKVKDIGNGWVIGRNVNTRKKGSFPEDYIDRNTSITGALVRRFTNRSRSVKPTKDARINVIENELQEDDTNKESSEDLTCSVEGNQNDGIEFGNTSDVAELEQSGDTETQGTRRFRCLCRVLIRILSAIVAGGIVFALLVYSFSVDILMGSYIGGGVFIFLFFGLIFSAFIRCVVLIMVPNMFTKRGKAILLSVITGLLLSGPAMNVSHNTEEVGQSLGCTAELIYNQTQMLRKQLEEPIKALKQQLIEYMKSLENFLQKIYIALEPIFTAIRAFSKALKSAVDAVMSLARKCKAVLGEAGRKCNEGNDEVKRKCKDAMDKADPTSKVKDVGNKIKDVFGGWGRRKRSSTNSSLISHTEIRHLVRRGVLNKVCRIFDLGSGVCSFVNAFSALCSPIDWLSKAMGNVADTILNGLNKVTEFFEFKIKDEFDISGSATSSKSASSIVNEIKEDLLEKTEFIRYVFSIVSKIMSVSLILLFLSSLSYVIRYRTKLDYDNKYITRAFTEYDEECRQKGMESVLPLRKKEAKKYLFTATMKLSMSESSSLKKSIAFLLYHIIITLIVISFDYILYYVLLLIEETANVALVVEGENTLDVQVEGRGIISAFVRHMVSSMNLDSTYSVQFNFTICLPNPREPKLSTNILIGSLYALAIIILILEAYGSRLRRKITASFYPKQEKNRISYLHEKIISDRIAFACLMKDQVFRRRKENEVRGKITVNGYFSRKGSCMSRCCDCCLPEKRSCHCCDVPARKGRLFVKCQNEACNAVFCKECFIVMEGTCLVCDRKLEEHVV</sequence>
<comment type="subcellular location">
    <subcellularLocation>
        <location evidence="1">Membrane</location>
        <topology evidence="1">Multi-pass membrane protein</topology>
    </subcellularLocation>
</comment>
<protein>
    <recommendedName>
        <fullName evidence="8">SH3 domain-containing protein</fullName>
    </recommendedName>
</protein>
<evidence type="ECO:0000256" key="6">
    <source>
        <dbReference type="PROSITE-ProRule" id="PRU00192"/>
    </source>
</evidence>
<keyword evidence="2 6" id="KW-0728">SH3 domain</keyword>
<dbReference type="PANTHER" id="PTHR21041">
    <property type="entry name" value="DENDRITIC CELL-SPECIFIC TRANSMEMBRANE PROTEIN"/>
    <property type="match status" value="1"/>
</dbReference>
<evidence type="ECO:0000256" key="4">
    <source>
        <dbReference type="ARBA" id="ARBA00022989"/>
    </source>
</evidence>
<feature type="transmembrane region" description="Helical" evidence="7">
    <location>
        <begin position="665"/>
        <end position="684"/>
    </location>
</feature>
<keyword evidence="5 7" id="KW-0472">Membrane</keyword>
<keyword evidence="10" id="KW-1185">Reference proteome</keyword>
<evidence type="ECO:0000256" key="7">
    <source>
        <dbReference type="SAM" id="Phobius"/>
    </source>
</evidence>
<evidence type="ECO:0000313" key="9">
    <source>
        <dbReference type="EMBL" id="KAK3102081.1"/>
    </source>
</evidence>
<feature type="transmembrane region" description="Helical" evidence="7">
    <location>
        <begin position="173"/>
        <end position="201"/>
    </location>
</feature>